<evidence type="ECO:0000313" key="1">
    <source>
        <dbReference type="EMBL" id="AXE77178.1"/>
    </source>
</evidence>
<dbReference type="PANTHER" id="PTHR35526">
    <property type="entry name" value="ANTI-SIGMA-F FACTOR RSBW-RELATED"/>
    <property type="match status" value="1"/>
</dbReference>
<organism evidence="1 2">
    <name type="scientific">Streptomyces atratus</name>
    <dbReference type="NCBI Taxonomy" id="1893"/>
    <lineage>
        <taxon>Bacteria</taxon>
        <taxon>Bacillati</taxon>
        <taxon>Actinomycetota</taxon>
        <taxon>Actinomycetes</taxon>
        <taxon>Kitasatosporales</taxon>
        <taxon>Streptomycetaceae</taxon>
        <taxon>Streptomyces</taxon>
    </lineage>
</organism>
<sequence>MQGDVADTAQLVVSELVGNAVRACGDQLPVVVEVYAAAFGVAANVHGPDPRTVPRRRGIALDDAEAEAGRGLALLDLLAPGWHVVRSSIGKQIRCRVPCPAG</sequence>
<reference evidence="1 2" key="1">
    <citation type="journal article" date="2018" name="Front. Microbiol.">
        <title>Genome Sequencing of Streptomyces atratus SCSIOZH16 and Activation Production of Nocardamine via Metabolic Engineering.</title>
        <authorList>
            <person name="Li Y."/>
            <person name="Zhang C."/>
            <person name="Liu C."/>
            <person name="Ju J."/>
            <person name="Ma J."/>
        </authorList>
    </citation>
    <scope>NUCLEOTIDE SEQUENCE [LARGE SCALE GENOMIC DNA]</scope>
    <source>
        <strain evidence="1 2">SCSIO_ZH16</strain>
    </source>
</reference>
<proteinExistence type="predicted"/>
<dbReference type="PANTHER" id="PTHR35526:SF3">
    <property type="entry name" value="ANTI-SIGMA-F FACTOR RSBW"/>
    <property type="match status" value="1"/>
</dbReference>
<evidence type="ECO:0000313" key="2">
    <source>
        <dbReference type="Proteomes" id="UP000252698"/>
    </source>
</evidence>
<dbReference type="Gene3D" id="3.30.565.10">
    <property type="entry name" value="Histidine kinase-like ATPase, C-terminal domain"/>
    <property type="match status" value="1"/>
</dbReference>
<dbReference type="InterPro" id="IPR050267">
    <property type="entry name" value="Anti-sigma-factor_SerPK"/>
</dbReference>
<protein>
    <recommendedName>
        <fullName evidence="3">ATP-binding protein</fullName>
    </recommendedName>
</protein>
<dbReference type="InterPro" id="IPR036890">
    <property type="entry name" value="HATPase_C_sf"/>
</dbReference>
<evidence type="ECO:0008006" key="3">
    <source>
        <dbReference type="Google" id="ProtNLM"/>
    </source>
</evidence>
<accession>A0A2Z5JA01</accession>
<dbReference type="EMBL" id="CP027306">
    <property type="protein sequence ID" value="AXE77178.1"/>
    <property type="molecule type" value="Genomic_DNA"/>
</dbReference>
<dbReference type="CDD" id="cd16936">
    <property type="entry name" value="HATPase_RsbW-like"/>
    <property type="match status" value="1"/>
</dbReference>
<dbReference type="KEGG" id="sata:C5746_09905"/>
<name>A0A2Z5JA01_STRAR</name>
<gene>
    <name evidence="1" type="ORF">C5746_09905</name>
</gene>
<dbReference type="Proteomes" id="UP000252698">
    <property type="component" value="Chromosome"/>
</dbReference>
<dbReference type="AlphaFoldDB" id="A0A2Z5JA01"/>